<name>A0A2T2XF80_9FIRM</name>
<dbReference type="PANTHER" id="PTHR37319">
    <property type="entry name" value="TRANSPOSASE"/>
    <property type="match status" value="1"/>
</dbReference>
<dbReference type="Proteomes" id="UP000242972">
    <property type="component" value="Unassembled WGS sequence"/>
</dbReference>
<evidence type="ECO:0000313" key="3">
    <source>
        <dbReference type="EMBL" id="PSR33128.1"/>
    </source>
</evidence>
<accession>A0A2T2XF80</accession>
<dbReference type="SUPFAM" id="SSF53098">
    <property type="entry name" value="Ribonuclease H-like"/>
    <property type="match status" value="1"/>
</dbReference>
<evidence type="ECO:0000256" key="1">
    <source>
        <dbReference type="SAM" id="Phobius"/>
    </source>
</evidence>
<dbReference type="EMBL" id="PXYW01000026">
    <property type="protein sequence ID" value="PSR33128.1"/>
    <property type="molecule type" value="Genomic_DNA"/>
</dbReference>
<feature type="transmembrane region" description="Helical" evidence="1">
    <location>
        <begin position="12"/>
        <end position="29"/>
    </location>
</feature>
<proteinExistence type="predicted"/>
<dbReference type="InterPro" id="IPR003201">
    <property type="entry name" value="Transposase_Tn5"/>
</dbReference>
<evidence type="ECO:0000259" key="2">
    <source>
        <dbReference type="Pfam" id="PF02281"/>
    </source>
</evidence>
<comment type="caution">
    <text evidence="3">The sequence shown here is derived from an EMBL/GenBank/DDBJ whole genome shotgun (WGS) entry which is preliminary data.</text>
</comment>
<gene>
    <name evidence="3" type="ORF">C7B46_11180</name>
</gene>
<dbReference type="PANTHER" id="PTHR37319:SF1">
    <property type="entry name" value="TRANSPOSASE TN5 DIMERISATION DOMAIN-CONTAINING PROTEIN"/>
    <property type="match status" value="1"/>
</dbReference>
<protein>
    <recommendedName>
        <fullName evidence="2">Transposase Tn5 dimerisation domain-containing protein</fullName>
    </recommendedName>
</protein>
<reference evidence="3 4" key="1">
    <citation type="journal article" date="2014" name="BMC Genomics">
        <title>Comparison of environmental and isolate Sulfobacillus genomes reveals diverse carbon, sulfur, nitrogen, and hydrogen metabolisms.</title>
        <authorList>
            <person name="Justice N.B."/>
            <person name="Norman A."/>
            <person name="Brown C.T."/>
            <person name="Singh A."/>
            <person name="Thomas B.C."/>
            <person name="Banfield J.F."/>
        </authorList>
    </citation>
    <scope>NUCLEOTIDE SEQUENCE [LARGE SCALE GENOMIC DNA]</scope>
    <source>
        <strain evidence="3">AMDSBA4</strain>
    </source>
</reference>
<dbReference type="Pfam" id="PF02281">
    <property type="entry name" value="Dimer_Tnp_Tn5"/>
    <property type="match status" value="1"/>
</dbReference>
<keyword evidence="1" id="KW-0472">Membrane</keyword>
<feature type="domain" description="Transposase Tn5 dimerisation" evidence="2">
    <location>
        <begin position="21"/>
        <end position="122"/>
    </location>
</feature>
<dbReference type="Gene3D" id="1.10.740.10">
    <property type="entry name" value="Transferase Inhibitor Protein From Tn5, Chain"/>
    <property type="match status" value="1"/>
</dbReference>
<evidence type="ECO:0000313" key="4">
    <source>
        <dbReference type="Proteomes" id="UP000242972"/>
    </source>
</evidence>
<organism evidence="3 4">
    <name type="scientific">Sulfobacillus benefaciens</name>
    <dbReference type="NCBI Taxonomy" id="453960"/>
    <lineage>
        <taxon>Bacteria</taxon>
        <taxon>Bacillati</taxon>
        <taxon>Bacillota</taxon>
        <taxon>Clostridia</taxon>
        <taxon>Eubacteriales</taxon>
        <taxon>Clostridiales Family XVII. Incertae Sedis</taxon>
        <taxon>Sulfobacillus</taxon>
    </lineage>
</organism>
<keyword evidence="1" id="KW-0812">Transmembrane</keyword>
<sequence>MVSVAWFDRLRRAIALYSIIAWHLLWMTYQVRRDPNQPCSVAFTAEEEQALRRLYERQRPRKGPRSGPYDPHHRLTLREAIHTMAKLGGFIGRASDGDLGVKTLWRGYRDLQLIILGMRLAQTDPS</sequence>
<dbReference type="InterPro" id="IPR047768">
    <property type="entry name" value="Tn5p-like"/>
</dbReference>
<dbReference type="AlphaFoldDB" id="A0A2T2XF80"/>
<dbReference type="InterPro" id="IPR014737">
    <property type="entry name" value="Transposase_Tn5-like_C"/>
</dbReference>
<keyword evidence="1" id="KW-1133">Transmembrane helix</keyword>
<dbReference type="InterPro" id="IPR012337">
    <property type="entry name" value="RNaseH-like_sf"/>
</dbReference>